<sequence length="387" mass="44376">MTKYDFTTIPNRLDHNSVKWQEIKENPHKLPLWVADMDFLALPEIKQSIHDYADYGVYGYAYVEEDLIKSIQNWEKNQHQYDFSKEALILVEGVVPGIGLAIQALTKENDAVLINTPVYPPFARTVKLNNRKLIENKLIEKSGEFLIDFEVFEKEIVENSVKLYILCNPHNPGGRVWTKEELIKLGQICKKHNVIVVSDEIHQDLTLFGHQHQTFNTLSEDFKDFSVVLSSATKSFNIAGVKCAYAIIENQDLREKYLQRRLANNQQEISTLGMLATKVAYENGSEWLNELKNVLEKNITYIESELHQKTKIKVMKPQGTYLIWLDFSEYQLEDKVLDEKLAEEAGVILNKGISFGKAGQAHARLNAAAPFSLIEEASKRLVETFKI</sequence>
<keyword evidence="3" id="KW-0663">Pyridoxal phosphate</keyword>
<reference evidence="11" key="2">
    <citation type="submission" date="2015-10" db="EMBL/GenBank/DDBJ databases">
        <title>Draft Genome Sequences of 11 Lactococcus lactis subspecies cremoris strains.</title>
        <authorList>
            <person name="Wels M."/>
            <person name="Backus L."/>
            <person name="Boekhorst J."/>
            <person name="Dijkstra A."/>
            <person name="Beerthuizen M."/>
            <person name="Kelly W."/>
            <person name="Siezen R."/>
            <person name="Bachmann H."/>
            <person name="Van Hijum S."/>
        </authorList>
    </citation>
    <scope>NUCLEOTIDE SEQUENCE [LARGE SCALE GENOMIC DNA]</scope>
    <source>
        <strain evidence="11">LMG9449</strain>
    </source>
</reference>
<dbReference type="EC" id="4.4.1.13" evidence="2"/>
<dbReference type="EMBL" id="CP015904">
    <property type="protein sequence ID" value="ARE14229.1"/>
    <property type="molecule type" value="Genomic_DNA"/>
</dbReference>
<dbReference type="Proteomes" id="UP000192067">
    <property type="component" value="Chromosome"/>
</dbReference>
<dbReference type="AlphaFoldDB" id="A0A0B8QQV3"/>
<dbReference type="Pfam" id="PF00155">
    <property type="entry name" value="Aminotran_1_2"/>
    <property type="match status" value="1"/>
</dbReference>
<dbReference type="PANTHER" id="PTHR43525">
    <property type="entry name" value="PROTEIN MALY"/>
    <property type="match status" value="1"/>
</dbReference>
<evidence type="ECO:0000256" key="3">
    <source>
        <dbReference type="ARBA" id="ARBA00022898"/>
    </source>
</evidence>
<keyword evidence="4" id="KW-0456">Lyase</keyword>
<reference evidence="7 12" key="3">
    <citation type="journal article" date="2017" name="BMC Genomics">
        <title>Comparative and functional genomics of the Lactococcus lactis taxon; insights into evolution and niche adaptation.</title>
        <authorList>
            <person name="Kelleher P."/>
            <person name="Bottacini F."/>
            <person name="Mahony J."/>
            <person name="Kilcawley K.N."/>
            <person name="van Sinderen D."/>
        </authorList>
    </citation>
    <scope>NUCLEOTIDE SEQUENCE [LARGE SCALE GENOMIC DNA]</scope>
    <source>
        <strain evidence="7 12">UC11</strain>
    </source>
</reference>
<organism evidence="8 10">
    <name type="scientific">Lactococcus lactis subsp. lactis</name>
    <name type="common">Streptococcus lactis</name>
    <dbReference type="NCBI Taxonomy" id="1360"/>
    <lineage>
        <taxon>Bacteria</taxon>
        <taxon>Bacillati</taxon>
        <taxon>Bacillota</taxon>
        <taxon>Bacilli</taxon>
        <taxon>Lactobacillales</taxon>
        <taxon>Streptococcaceae</taxon>
        <taxon>Lactococcus</taxon>
    </lineage>
</organism>
<dbReference type="CDD" id="cd00609">
    <property type="entry name" value="AAT_like"/>
    <property type="match status" value="1"/>
</dbReference>
<evidence type="ECO:0000313" key="9">
    <source>
        <dbReference type="EMBL" id="KSU22740.1"/>
    </source>
</evidence>
<keyword evidence="9" id="KW-0808">Transferase</keyword>
<evidence type="ECO:0000313" key="11">
    <source>
        <dbReference type="Proteomes" id="UP000053612"/>
    </source>
</evidence>
<evidence type="ECO:0000256" key="2">
    <source>
        <dbReference type="ARBA" id="ARBA00012224"/>
    </source>
</evidence>
<dbReference type="GO" id="GO:0030170">
    <property type="term" value="F:pyridoxal phosphate binding"/>
    <property type="evidence" value="ECO:0007669"/>
    <property type="project" value="InterPro"/>
</dbReference>
<proteinExistence type="inferred from homology"/>
<dbReference type="Proteomes" id="UP000031847">
    <property type="component" value="Unassembled WGS sequence"/>
</dbReference>
<dbReference type="Proteomes" id="UP000053612">
    <property type="component" value="Unassembled WGS sequence"/>
</dbReference>
<dbReference type="InterPro" id="IPR015422">
    <property type="entry name" value="PyrdxlP-dep_Trfase_small"/>
</dbReference>
<dbReference type="InterPro" id="IPR051798">
    <property type="entry name" value="Class-II_PLP-Dep_Aminotrans"/>
</dbReference>
<dbReference type="Gene3D" id="3.40.640.10">
    <property type="entry name" value="Type I PLP-dependent aspartate aminotransferase-like (Major domain)"/>
    <property type="match status" value="1"/>
</dbReference>
<dbReference type="SUPFAM" id="SSF53383">
    <property type="entry name" value="PLP-dependent transferases"/>
    <property type="match status" value="1"/>
</dbReference>
<dbReference type="InterPro" id="IPR015424">
    <property type="entry name" value="PyrdxlP-dep_Trfase"/>
</dbReference>
<evidence type="ECO:0000256" key="4">
    <source>
        <dbReference type="ARBA" id="ARBA00023239"/>
    </source>
</evidence>
<evidence type="ECO:0000313" key="8">
    <source>
        <dbReference type="EMBL" id="GAM79342.1"/>
    </source>
</evidence>
<protein>
    <recommendedName>
        <fullName evidence="2">cysteine-S-conjugate beta-lyase</fullName>
        <ecNumber evidence="2">4.4.1.13</ecNumber>
    </recommendedName>
</protein>
<dbReference type="GO" id="GO:0047804">
    <property type="term" value="F:cysteine-S-conjugate beta-lyase activity"/>
    <property type="evidence" value="ECO:0007669"/>
    <property type="project" value="UniProtKB-EC"/>
</dbReference>
<comment type="cofactor">
    <cofactor evidence="1">
        <name>pyridoxal 5'-phosphate</name>
        <dbReference type="ChEBI" id="CHEBI:597326"/>
    </cofactor>
</comment>
<dbReference type="RefSeq" id="WP_025016936.1">
    <property type="nucleotide sequence ID" value="NZ_BAABQR010000004.1"/>
</dbReference>
<dbReference type="EMBL" id="LKLS01000001">
    <property type="protein sequence ID" value="KSU22740.1"/>
    <property type="molecule type" value="Genomic_DNA"/>
</dbReference>
<dbReference type="PATRIC" id="fig|1360.100.peg.316"/>
<name>A0A0B8QQV3_LACLL</name>
<feature type="domain" description="Aminotransferase class I/classII large" evidence="6">
    <location>
        <begin position="32"/>
        <end position="369"/>
    </location>
</feature>
<evidence type="ECO:0000313" key="7">
    <source>
        <dbReference type="EMBL" id="ARE14229.1"/>
    </source>
</evidence>
<keyword evidence="7" id="KW-0032">Aminotransferase</keyword>
<dbReference type="PANTHER" id="PTHR43525:SF1">
    <property type="entry name" value="PROTEIN MALY"/>
    <property type="match status" value="1"/>
</dbReference>
<evidence type="ECO:0000313" key="10">
    <source>
        <dbReference type="Proteomes" id="UP000031847"/>
    </source>
</evidence>
<dbReference type="GO" id="GO:0008483">
    <property type="term" value="F:transaminase activity"/>
    <property type="evidence" value="ECO:0007669"/>
    <property type="project" value="UniProtKB-KW"/>
</dbReference>
<evidence type="ECO:0000313" key="12">
    <source>
        <dbReference type="Proteomes" id="UP000192067"/>
    </source>
</evidence>
<dbReference type="EMBL" id="BBSI01000012">
    <property type="protein sequence ID" value="GAM79342.1"/>
    <property type="molecule type" value="Genomic_DNA"/>
</dbReference>
<evidence type="ECO:0000256" key="5">
    <source>
        <dbReference type="ARBA" id="ARBA00037974"/>
    </source>
</evidence>
<comment type="similarity">
    <text evidence="5">Belongs to the class-II pyridoxal-phosphate-dependent aminotransferase family. MalY/PatB cystathionine beta-lyase subfamily.</text>
</comment>
<evidence type="ECO:0000256" key="1">
    <source>
        <dbReference type="ARBA" id="ARBA00001933"/>
    </source>
</evidence>
<reference evidence="9" key="4">
    <citation type="journal article" date="2017" name="Genome Announc.">
        <title>Draft Genome Sequences of 24 Lactococcus lactis Strains.</title>
        <authorList>
            <person name="Backus L."/>
            <person name="Wels M."/>
            <person name="Boekhorst J."/>
            <person name="Dijkstra A.R."/>
            <person name="Beerthuyzen M."/>
            <person name="Kelly W.J."/>
            <person name="Siezen R.J."/>
            <person name="van Hijum S.A."/>
            <person name="Bachmann H."/>
        </authorList>
    </citation>
    <scope>NUCLEOTIDE SEQUENCE</scope>
    <source>
        <strain evidence="9">LMG9447</strain>
    </source>
</reference>
<reference evidence="8 10" key="1">
    <citation type="submission" date="2015-01" db="EMBL/GenBank/DDBJ databases">
        <title>Lactococcus lactis subsp.lactis JCM 5805 whole genome shotgun sequence.</title>
        <authorList>
            <person name="Fujii T."/>
            <person name="Tomita Y."/>
            <person name="Ikushima S."/>
            <person name="Fujiwara D."/>
        </authorList>
    </citation>
    <scope>NUCLEOTIDE SEQUENCE [LARGE SCALE GENOMIC DNA]</scope>
    <source>
        <strain evidence="8 10">JCM 5805</strain>
    </source>
</reference>
<dbReference type="NCBIfam" id="TIGR04350">
    <property type="entry name" value="C_S_lyase_PatB"/>
    <property type="match status" value="1"/>
</dbReference>
<dbReference type="InterPro" id="IPR027619">
    <property type="entry name" value="C-S_lyase_PatB-like"/>
</dbReference>
<dbReference type="InterPro" id="IPR015421">
    <property type="entry name" value="PyrdxlP-dep_Trfase_major"/>
</dbReference>
<accession>A0A0B8QQV3</accession>
<gene>
    <name evidence="8" type="ORF">JCM5805K_0449</name>
    <name evidence="7" type="ORF">LLUC11_1904</name>
    <name evidence="9" type="ORF">LMG9449_0010</name>
</gene>
<dbReference type="InterPro" id="IPR004839">
    <property type="entry name" value="Aminotransferase_I/II_large"/>
</dbReference>
<dbReference type="Gene3D" id="3.90.1150.10">
    <property type="entry name" value="Aspartate Aminotransferase, domain 1"/>
    <property type="match status" value="1"/>
</dbReference>
<evidence type="ECO:0000259" key="6">
    <source>
        <dbReference type="Pfam" id="PF00155"/>
    </source>
</evidence>